<keyword evidence="3" id="KW-1185">Reference proteome</keyword>
<feature type="signal peptide" evidence="1">
    <location>
        <begin position="1"/>
        <end position="21"/>
    </location>
</feature>
<evidence type="ECO:0000313" key="3">
    <source>
        <dbReference type="Proteomes" id="UP001319104"/>
    </source>
</evidence>
<gene>
    <name evidence="2" type="ORF">KI659_12105</name>
</gene>
<keyword evidence="2" id="KW-0449">Lipoprotein</keyword>
<dbReference type="SUPFAM" id="SSF48452">
    <property type="entry name" value="TPR-like"/>
    <property type="match status" value="1"/>
</dbReference>
<dbReference type="Pfam" id="PF12771">
    <property type="entry name" value="SusD-like_2"/>
    <property type="match status" value="1"/>
</dbReference>
<dbReference type="EMBL" id="JAHCMY010000006">
    <property type="protein sequence ID" value="MBS9524753.1"/>
    <property type="molecule type" value="Genomic_DNA"/>
</dbReference>
<dbReference type="InterPro" id="IPR041662">
    <property type="entry name" value="SusD-like_2"/>
</dbReference>
<name>A0AAP2G5N6_9BACT</name>
<evidence type="ECO:0000313" key="2">
    <source>
        <dbReference type="EMBL" id="MBS9524753.1"/>
    </source>
</evidence>
<dbReference type="AlphaFoldDB" id="A0AAP2G5N6"/>
<sequence>MKSIKKKIINGLAGALLLSTAGCDLQEANVNPNAVTEVGVNVLLPATQANMTWAVGDFTSQATGILLQYMTGTLNVQQNVTFYAYVPPNFNTPWNHFYTGSLIDLKNIIDISTENQAFHYRGVAKIQSALLLGYLVDLWGDVPYSQALNIDEFPQPVYDSGEQVYEEVFRLLDEGIADLQSESTISPAANDLVYPAANEGAWRSTSLPRWIKAANSLKARYYNHLSKVDPQGSATNALAAINAGAFESNADDLNTVFGNSADAAGPWFGFLLGSFGQNNIAVAQRFIDMLENRIEPGENDPRLPYFIGPNSAGGFVGAEYGAASIPSNVSRVGPYLNREDAPTSIMTYSELKFIEAEAHQRLGQYALAAEAFNQAVEASLLRVTGTASPAYIAAFGSETAATMEANGMERIFNEKHIDMFLKTESWADWRRSIPAGAEGTASGIPFLEPADDNFTNDVFPRRFLYPTSELDNNSGNIPTGSPTVKVFWDL</sequence>
<dbReference type="RefSeq" id="WP_213945612.1">
    <property type="nucleotide sequence ID" value="NZ_JAHCMY010000006.1"/>
</dbReference>
<evidence type="ECO:0000256" key="1">
    <source>
        <dbReference type="SAM" id="SignalP"/>
    </source>
</evidence>
<proteinExistence type="predicted"/>
<comment type="caution">
    <text evidence="2">The sequence shown here is derived from an EMBL/GenBank/DDBJ whole genome shotgun (WGS) entry which is preliminary data.</text>
</comment>
<organism evidence="2 3">
    <name type="scientific">Litoribacter ruber</name>
    <dbReference type="NCBI Taxonomy" id="702568"/>
    <lineage>
        <taxon>Bacteria</taxon>
        <taxon>Pseudomonadati</taxon>
        <taxon>Bacteroidota</taxon>
        <taxon>Cytophagia</taxon>
        <taxon>Cytophagales</taxon>
        <taxon>Cyclobacteriaceae</taxon>
        <taxon>Litoribacter</taxon>
    </lineage>
</organism>
<reference evidence="2 3" key="1">
    <citation type="submission" date="2021-05" db="EMBL/GenBank/DDBJ databases">
        <authorList>
            <person name="Zhang Z.D."/>
            <person name="Osman G."/>
        </authorList>
    </citation>
    <scope>NUCLEOTIDE SEQUENCE [LARGE SCALE GENOMIC DNA]</scope>
    <source>
        <strain evidence="2 3">KCTC 32217</strain>
    </source>
</reference>
<protein>
    <submittedName>
        <fullName evidence="2">SusD/RagB family nutrient-binding outer membrane lipoprotein</fullName>
    </submittedName>
</protein>
<keyword evidence="1" id="KW-0732">Signal</keyword>
<dbReference type="PROSITE" id="PS51257">
    <property type="entry name" value="PROKAR_LIPOPROTEIN"/>
    <property type="match status" value="1"/>
</dbReference>
<accession>A0AAP2G5N6</accession>
<dbReference type="Gene3D" id="1.25.40.390">
    <property type="match status" value="1"/>
</dbReference>
<feature type="chain" id="PRO_5042997923" evidence="1">
    <location>
        <begin position="22"/>
        <end position="490"/>
    </location>
</feature>
<dbReference type="Proteomes" id="UP001319104">
    <property type="component" value="Unassembled WGS sequence"/>
</dbReference>
<dbReference type="InterPro" id="IPR011990">
    <property type="entry name" value="TPR-like_helical_dom_sf"/>
</dbReference>